<feature type="compositionally biased region" description="Acidic residues" evidence="1">
    <location>
        <begin position="22"/>
        <end position="34"/>
    </location>
</feature>
<accession>A0AAV5T399</accession>
<reference evidence="2" key="1">
    <citation type="submission" date="2023-10" db="EMBL/GenBank/DDBJ databases">
        <title>Genome assembly of Pristionchus species.</title>
        <authorList>
            <person name="Yoshida K."/>
            <person name="Sommer R.J."/>
        </authorList>
    </citation>
    <scope>NUCLEOTIDE SEQUENCE</scope>
    <source>
        <strain evidence="2">RS0144</strain>
    </source>
</reference>
<sequence>MLNGDSMERSGDETEVSHSMGENEDEGELTESEDEHQSISRAVESTVVQPVKETTMGVIDQSTDERRIQRESSLDIIRQVRPRIPPPVRQCKVELRGEEERGESSTKTQSTSESTSHNELHNTTSSDASSIKETPSLRLKQEVPENPFVSPPTVPIRSHTSVTPSALMIKTEPQTPTSGHSVHNYSNPSSAGVIKKKWTPVDATETPPLASSSYIPFSLSTPSSSCNPVPTTTPSPDLFPSLSSPSSLSHPSSSGAHHSTTSFNASPRGIDNYTQNILAAKTVEINNQIIHINSIKQMAIPKVPPLALGHLSAPLPTCSNSIPLSMEIFESECRKVSNEVHALEMRFNDIDVPSNEYFRVSNLEVGITIERILTLVKKRVEEAENRWKMTTDSVEKRTKNGQGTPLRRKISKISGKSKELGVKTGEKRNHPDSILPAEKSASPKKRRLINRESMVEGRDERREERMSERRESDEEPSTSRGRKYDETDRRRSESRWCPYCKKKTSHTATYCSVYKTYEARRARLAELKLCFHCLDIYNPQSCNRKEHMRQCPNCKKHSSHVSLCKFLNKKQFD</sequence>
<proteinExistence type="predicted"/>
<dbReference type="Proteomes" id="UP001432027">
    <property type="component" value="Unassembled WGS sequence"/>
</dbReference>
<evidence type="ECO:0000313" key="3">
    <source>
        <dbReference type="Proteomes" id="UP001432027"/>
    </source>
</evidence>
<feature type="region of interest" description="Disordered" evidence="1">
    <location>
        <begin position="1"/>
        <end position="159"/>
    </location>
</feature>
<feature type="compositionally biased region" description="Polar residues" evidence="1">
    <location>
        <begin position="172"/>
        <end position="190"/>
    </location>
</feature>
<feature type="compositionally biased region" description="Basic and acidic residues" evidence="1">
    <location>
        <begin position="416"/>
        <end position="431"/>
    </location>
</feature>
<evidence type="ECO:0000256" key="1">
    <source>
        <dbReference type="SAM" id="MobiDB-lite"/>
    </source>
</evidence>
<feature type="region of interest" description="Disordered" evidence="1">
    <location>
        <begin position="388"/>
        <end position="487"/>
    </location>
</feature>
<feature type="compositionally biased region" description="Basic and acidic residues" evidence="1">
    <location>
        <begin position="91"/>
        <end position="104"/>
    </location>
</feature>
<evidence type="ECO:0008006" key="4">
    <source>
        <dbReference type="Google" id="ProtNLM"/>
    </source>
</evidence>
<feature type="compositionally biased region" description="Low complexity" evidence="1">
    <location>
        <begin position="105"/>
        <end position="115"/>
    </location>
</feature>
<evidence type="ECO:0000313" key="2">
    <source>
        <dbReference type="EMBL" id="GMS89560.1"/>
    </source>
</evidence>
<name>A0AAV5T399_9BILA</name>
<organism evidence="2 3">
    <name type="scientific">Pristionchus entomophagus</name>
    <dbReference type="NCBI Taxonomy" id="358040"/>
    <lineage>
        <taxon>Eukaryota</taxon>
        <taxon>Metazoa</taxon>
        <taxon>Ecdysozoa</taxon>
        <taxon>Nematoda</taxon>
        <taxon>Chromadorea</taxon>
        <taxon>Rhabditida</taxon>
        <taxon>Rhabditina</taxon>
        <taxon>Diplogasteromorpha</taxon>
        <taxon>Diplogasteroidea</taxon>
        <taxon>Neodiplogasteridae</taxon>
        <taxon>Pristionchus</taxon>
    </lineage>
</organism>
<comment type="caution">
    <text evidence="2">The sequence shown here is derived from an EMBL/GenBank/DDBJ whole genome shotgun (WGS) entry which is preliminary data.</text>
</comment>
<feature type="compositionally biased region" description="Basic and acidic residues" evidence="1">
    <location>
        <begin position="449"/>
        <end position="472"/>
    </location>
</feature>
<dbReference type="EMBL" id="BTSX01000003">
    <property type="protein sequence ID" value="GMS89560.1"/>
    <property type="molecule type" value="Genomic_DNA"/>
</dbReference>
<feature type="region of interest" description="Disordered" evidence="1">
    <location>
        <begin position="171"/>
        <end position="192"/>
    </location>
</feature>
<feature type="compositionally biased region" description="Basic and acidic residues" evidence="1">
    <location>
        <begin position="1"/>
        <end position="16"/>
    </location>
</feature>
<keyword evidence="3" id="KW-1185">Reference proteome</keyword>
<feature type="compositionally biased region" description="Basic and acidic residues" evidence="1">
    <location>
        <begin position="63"/>
        <end position="73"/>
    </location>
</feature>
<gene>
    <name evidence="2" type="ORF">PENTCL1PPCAC_11735</name>
</gene>
<feature type="compositionally biased region" description="Polar residues" evidence="1">
    <location>
        <begin position="121"/>
        <end position="133"/>
    </location>
</feature>
<feature type="compositionally biased region" description="Low complexity" evidence="1">
    <location>
        <begin position="230"/>
        <end position="262"/>
    </location>
</feature>
<feature type="region of interest" description="Disordered" evidence="1">
    <location>
        <begin position="223"/>
        <end position="267"/>
    </location>
</feature>
<dbReference type="AlphaFoldDB" id="A0AAV5T399"/>
<feature type="compositionally biased region" description="Basic and acidic residues" evidence="1">
    <location>
        <begin position="388"/>
        <end position="398"/>
    </location>
</feature>
<protein>
    <recommendedName>
        <fullName evidence="4">TAZ-type domain-containing protein</fullName>
    </recommendedName>
</protein>